<comment type="caution">
    <text evidence="2">The sequence shown here is derived from an EMBL/GenBank/DDBJ whole genome shotgun (WGS) entry which is preliminary data.</text>
</comment>
<proteinExistence type="predicted"/>
<name>A0A8J8NRN0_HALGN</name>
<organism evidence="2 3">
    <name type="scientific">Halteria grandinella</name>
    <dbReference type="NCBI Taxonomy" id="5974"/>
    <lineage>
        <taxon>Eukaryota</taxon>
        <taxon>Sar</taxon>
        <taxon>Alveolata</taxon>
        <taxon>Ciliophora</taxon>
        <taxon>Intramacronucleata</taxon>
        <taxon>Spirotrichea</taxon>
        <taxon>Stichotrichia</taxon>
        <taxon>Sporadotrichida</taxon>
        <taxon>Halteriidae</taxon>
        <taxon>Halteria</taxon>
    </lineage>
</organism>
<evidence type="ECO:0000256" key="1">
    <source>
        <dbReference type="SAM" id="MobiDB-lite"/>
    </source>
</evidence>
<evidence type="ECO:0000313" key="2">
    <source>
        <dbReference type="EMBL" id="TNV80326.1"/>
    </source>
</evidence>
<protein>
    <submittedName>
        <fullName evidence="2">Uncharacterized protein</fullName>
    </submittedName>
</protein>
<keyword evidence="3" id="KW-1185">Reference proteome</keyword>
<reference evidence="2" key="1">
    <citation type="submission" date="2019-06" db="EMBL/GenBank/DDBJ databases">
        <authorList>
            <person name="Zheng W."/>
        </authorList>
    </citation>
    <scope>NUCLEOTIDE SEQUENCE</scope>
    <source>
        <strain evidence="2">QDHG01</strain>
    </source>
</reference>
<gene>
    <name evidence="2" type="ORF">FGO68_gene7032</name>
</gene>
<feature type="region of interest" description="Disordered" evidence="1">
    <location>
        <begin position="66"/>
        <end position="85"/>
    </location>
</feature>
<dbReference type="EMBL" id="RRYP01007656">
    <property type="protein sequence ID" value="TNV80326.1"/>
    <property type="molecule type" value="Genomic_DNA"/>
</dbReference>
<accession>A0A8J8NRN0</accession>
<dbReference type="Proteomes" id="UP000785679">
    <property type="component" value="Unassembled WGS sequence"/>
</dbReference>
<sequence length="545" mass="62843">MRISVNKIQFKFRQLAPRYKQLIQVMNNFQIQQSFDSAARYHPNMHLTEIENEKEILLTLKTLDSPSKDQQSLGQTNNYNNLEKNLPRSSIQNQSYLAFYTEPNKCRGMGLARDLSQIIKRDANTLNESPSKLHQINQNAKLFTLKNQLIQQPARQAQLHAVRKFSADSNKFNPIKVKSLQHNPILQMENLIISRQLAIDGNNNYVNSRRPIQMGTVLPLYISNRQCRELSNKNNSNQASRLNTGQICSSEQQINLKLLKEQFIGRQRTSNYIKTTSIQDSVNQSNYRRIVSPLDQSVGCGSQNARHTQSHSGIHEQLHDLDKSPNCRHSLHQTNKLYNNFQPIQEGKMQMGEKQEKIEISKIQRQMNQDKYIPQSKILESTEPYHVSPKFNSQNVVLSLPQYAHDLEIVQQSIIPKQSHLQQHNLFAKLNTPTFEVLVFDIQCQNSGAQQQSLLLDNQNPTSTLHSMSLANSPQKPLNYKRTCNNQHQFALHLNPKITHESNAQSLIQQLEEDLHEEEIEEFTEARVPFQCKSITATQLVDLKR</sequence>
<evidence type="ECO:0000313" key="3">
    <source>
        <dbReference type="Proteomes" id="UP000785679"/>
    </source>
</evidence>
<dbReference type="AlphaFoldDB" id="A0A8J8NRN0"/>